<proteinExistence type="inferred from homology"/>
<dbReference type="CDD" id="cd06145">
    <property type="entry name" value="REX1_like"/>
    <property type="match status" value="1"/>
</dbReference>
<dbReference type="AlphaFoldDB" id="A0A653CP10"/>
<sequence length="413" mass="47233">MRKFTNSFGTLETAVLQSDELFDTVRNFFPMEEKGISEPICPDSKLPPSDKFSRTQLLLSGWQMVEENFPLPIQGLVERKYAGYILTKDKYKDVTSFSPMFAIDCEMCKTSTGELELTRISVVDEDHKVFYDTLVKPDNEIVDYLTKWSGINKKMMKNVKTKLRTVQEELKKLLPQDAILVGQSLANDLHALKMMHPYIIDTSVIYNITGDRSRKTKLQTLAREFLKEKIQTGQQGHCSTEDSLACMKLVQLRLKKHLYYGDAVMNNVYSEVRAYPDMGTSHYATSMLRQCVKVDKKVKVIGLDEIGQRYQFYVNKGEGVNNVKNVTCTQEKSNKEVIKSFCDSLTNFSLNIAHIRISEGQLEGTNMKILKNIDKWAKEVYDRSSQPSLVIVLFGGQNHGNGTCFIKLKREFI</sequence>
<keyword evidence="4" id="KW-0378">Hydrolase</keyword>
<evidence type="ECO:0000256" key="5">
    <source>
        <dbReference type="ARBA" id="ARBA00022839"/>
    </source>
</evidence>
<dbReference type="Gene3D" id="3.30.420.10">
    <property type="entry name" value="Ribonuclease H-like superfamily/Ribonuclease H"/>
    <property type="match status" value="1"/>
</dbReference>
<evidence type="ECO:0000256" key="1">
    <source>
        <dbReference type="ARBA" id="ARBA00004123"/>
    </source>
</evidence>
<keyword evidence="6" id="KW-0539">Nucleus</keyword>
<evidence type="ECO:0000256" key="4">
    <source>
        <dbReference type="ARBA" id="ARBA00022801"/>
    </source>
</evidence>
<dbReference type="FunFam" id="3.30.420.10:FF:000019">
    <property type="entry name" value="RNA exonuclease NEF-sp"/>
    <property type="match status" value="1"/>
</dbReference>
<gene>
    <name evidence="8" type="ORF">CALMAC_LOCUS10588</name>
</gene>
<dbReference type="GO" id="GO:0005634">
    <property type="term" value="C:nucleus"/>
    <property type="evidence" value="ECO:0007669"/>
    <property type="project" value="UniProtKB-SubCell"/>
</dbReference>
<accession>A0A653CP10</accession>
<comment type="similarity">
    <text evidence="2">Belongs to the REXO1/REXO3 family.</text>
</comment>
<dbReference type="InterPro" id="IPR012337">
    <property type="entry name" value="RNaseH-like_sf"/>
</dbReference>
<keyword evidence="9" id="KW-1185">Reference proteome</keyword>
<dbReference type="Proteomes" id="UP000410492">
    <property type="component" value="Unassembled WGS sequence"/>
</dbReference>
<evidence type="ECO:0000256" key="2">
    <source>
        <dbReference type="ARBA" id="ARBA00006357"/>
    </source>
</evidence>
<dbReference type="GO" id="GO:0003676">
    <property type="term" value="F:nucleic acid binding"/>
    <property type="evidence" value="ECO:0007669"/>
    <property type="project" value="InterPro"/>
</dbReference>
<evidence type="ECO:0000256" key="6">
    <source>
        <dbReference type="ARBA" id="ARBA00023242"/>
    </source>
</evidence>
<name>A0A653CP10_CALMS</name>
<dbReference type="GO" id="GO:0004527">
    <property type="term" value="F:exonuclease activity"/>
    <property type="evidence" value="ECO:0007669"/>
    <property type="project" value="UniProtKB-KW"/>
</dbReference>
<evidence type="ECO:0000313" key="8">
    <source>
        <dbReference type="EMBL" id="VEN49486.1"/>
    </source>
</evidence>
<evidence type="ECO:0000313" key="9">
    <source>
        <dbReference type="Proteomes" id="UP000410492"/>
    </source>
</evidence>
<dbReference type="OrthoDB" id="3996471at2759"/>
<evidence type="ECO:0000256" key="3">
    <source>
        <dbReference type="ARBA" id="ARBA00022722"/>
    </source>
</evidence>
<dbReference type="InterPro" id="IPR047021">
    <property type="entry name" value="REXO1/3/4-like"/>
</dbReference>
<dbReference type="SMART" id="SM00479">
    <property type="entry name" value="EXOIII"/>
    <property type="match status" value="1"/>
</dbReference>
<reference evidence="8 9" key="1">
    <citation type="submission" date="2019-01" db="EMBL/GenBank/DDBJ databases">
        <authorList>
            <person name="Sayadi A."/>
        </authorList>
    </citation>
    <scope>NUCLEOTIDE SEQUENCE [LARGE SCALE GENOMIC DNA]</scope>
</reference>
<evidence type="ECO:0000259" key="7">
    <source>
        <dbReference type="SMART" id="SM00479"/>
    </source>
</evidence>
<feature type="domain" description="Exonuclease" evidence="7">
    <location>
        <begin position="99"/>
        <end position="259"/>
    </location>
</feature>
<keyword evidence="3" id="KW-0540">Nuclease</keyword>
<comment type="subcellular location">
    <subcellularLocation>
        <location evidence="1">Nucleus</location>
    </subcellularLocation>
</comment>
<keyword evidence="5" id="KW-0269">Exonuclease</keyword>
<protein>
    <recommendedName>
        <fullName evidence="7">Exonuclease domain-containing protein</fullName>
    </recommendedName>
</protein>
<dbReference type="Pfam" id="PF00929">
    <property type="entry name" value="RNase_T"/>
    <property type="match status" value="1"/>
</dbReference>
<dbReference type="InterPro" id="IPR034922">
    <property type="entry name" value="REX1-like_exo"/>
</dbReference>
<dbReference type="PANTHER" id="PTHR12801:SF82">
    <property type="entry name" value="RNA EXONUCLEASE 5"/>
    <property type="match status" value="1"/>
</dbReference>
<dbReference type="PANTHER" id="PTHR12801">
    <property type="entry name" value="RNA EXONUCLEASE REXO1 / RECO3 FAMILY MEMBER-RELATED"/>
    <property type="match status" value="1"/>
</dbReference>
<dbReference type="EMBL" id="CAACVG010008368">
    <property type="protein sequence ID" value="VEN49486.1"/>
    <property type="molecule type" value="Genomic_DNA"/>
</dbReference>
<dbReference type="InterPro" id="IPR036397">
    <property type="entry name" value="RNaseH_sf"/>
</dbReference>
<organism evidence="8 9">
    <name type="scientific">Callosobruchus maculatus</name>
    <name type="common">Southern cowpea weevil</name>
    <name type="synonym">Pulse bruchid</name>
    <dbReference type="NCBI Taxonomy" id="64391"/>
    <lineage>
        <taxon>Eukaryota</taxon>
        <taxon>Metazoa</taxon>
        <taxon>Ecdysozoa</taxon>
        <taxon>Arthropoda</taxon>
        <taxon>Hexapoda</taxon>
        <taxon>Insecta</taxon>
        <taxon>Pterygota</taxon>
        <taxon>Neoptera</taxon>
        <taxon>Endopterygota</taxon>
        <taxon>Coleoptera</taxon>
        <taxon>Polyphaga</taxon>
        <taxon>Cucujiformia</taxon>
        <taxon>Chrysomeloidea</taxon>
        <taxon>Chrysomelidae</taxon>
        <taxon>Bruchinae</taxon>
        <taxon>Bruchini</taxon>
        <taxon>Callosobruchus</taxon>
    </lineage>
</organism>
<dbReference type="InterPro" id="IPR013520">
    <property type="entry name" value="Ribonucl_H"/>
</dbReference>
<dbReference type="SUPFAM" id="SSF53098">
    <property type="entry name" value="Ribonuclease H-like"/>
    <property type="match status" value="1"/>
</dbReference>